<feature type="domain" description="GST N-terminal" evidence="1">
    <location>
        <begin position="8"/>
        <end position="87"/>
    </location>
</feature>
<dbReference type="Gene3D" id="3.40.30.110">
    <property type="match status" value="2"/>
</dbReference>
<dbReference type="Proteomes" id="UP001431209">
    <property type="component" value="Unassembled WGS sequence"/>
</dbReference>
<evidence type="ECO:0000313" key="2">
    <source>
        <dbReference type="EMBL" id="KAL0491898.1"/>
    </source>
</evidence>
<evidence type="ECO:0000313" key="3">
    <source>
        <dbReference type="Proteomes" id="UP001431209"/>
    </source>
</evidence>
<sequence length="318" mass="36297">MSELVNPEPVVLYGYDQSPYYNKIKNLLAMKGIKHYIVEQPMTAPRPDLLALNIEYRRTPTLVIGRDVYLDSNLISHVVCKKWREPDFGVAEFGPSILAFESLSNNLFWTFIAAADFSKSPESFKEDRRTLWPKFASKESSAQRPHNLSQLGYHIHNIENVLQDGRKWMLGGDQPTLADLYIGFVLHFILFVLRTNTQEGFKRESLRNVHEFTTRYNHYIKSLSPTLTKINGQSAKDLIESSNTEYAPTQHDTTDGTKINVGDQVEIVPSDQRAVNLQRGILVALNAREIVLDVGNRLRVHAPRLGFKLMKVELKSNL</sequence>
<dbReference type="SUPFAM" id="SSF52833">
    <property type="entry name" value="Thioredoxin-like"/>
    <property type="match status" value="1"/>
</dbReference>
<dbReference type="SUPFAM" id="SSF47616">
    <property type="entry name" value="GST C-terminal domain-like"/>
    <property type="match status" value="1"/>
</dbReference>
<proteinExistence type="predicted"/>
<dbReference type="InterPro" id="IPR036282">
    <property type="entry name" value="Glutathione-S-Trfase_C_sf"/>
</dbReference>
<comment type="caution">
    <text evidence="2">The sequence shown here is derived from an EMBL/GenBank/DDBJ whole genome shotgun (WGS) entry which is preliminary data.</text>
</comment>
<dbReference type="InterPro" id="IPR004045">
    <property type="entry name" value="Glutathione_S-Trfase_N"/>
</dbReference>
<reference evidence="2 3" key="1">
    <citation type="submission" date="2024-03" db="EMBL/GenBank/DDBJ databases">
        <title>The Acrasis kona genome and developmental transcriptomes reveal deep origins of eukaryotic multicellular pathways.</title>
        <authorList>
            <person name="Sheikh S."/>
            <person name="Fu C.-J."/>
            <person name="Brown M.W."/>
            <person name="Baldauf S.L."/>
        </authorList>
    </citation>
    <scope>NUCLEOTIDE SEQUENCE [LARGE SCALE GENOMIC DNA]</scope>
    <source>
        <strain evidence="2 3">ATCC MYA-3509</strain>
    </source>
</reference>
<evidence type="ECO:0000259" key="1">
    <source>
        <dbReference type="PROSITE" id="PS50404"/>
    </source>
</evidence>
<dbReference type="AlphaFoldDB" id="A0AAW2ZPW6"/>
<protein>
    <submittedName>
        <fullName evidence="2">Glutathione S-transferase</fullName>
    </submittedName>
</protein>
<organism evidence="2 3">
    <name type="scientific">Acrasis kona</name>
    <dbReference type="NCBI Taxonomy" id="1008807"/>
    <lineage>
        <taxon>Eukaryota</taxon>
        <taxon>Discoba</taxon>
        <taxon>Heterolobosea</taxon>
        <taxon>Tetramitia</taxon>
        <taxon>Eutetramitia</taxon>
        <taxon>Acrasidae</taxon>
        <taxon>Acrasis</taxon>
    </lineage>
</organism>
<gene>
    <name evidence="2" type="ORF">AKO1_010054</name>
</gene>
<dbReference type="Pfam" id="PF25907">
    <property type="entry name" value="DUF7962"/>
    <property type="match status" value="1"/>
</dbReference>
<dbReference type="InterPro" id="IPR036249">
    <property type="entry name" value="Thioredoxin-like_sf"/>
</dbReference>
<dbReference type="CDD" id="cd00299">
    <property type="entry name" value="GST_C_family"/>
    <property type="match status" value="1"/>
</dbReference>
<dbReference type="Pfam" id="PF13417">
    <property type="entry name" value="GST_N_3"/>
    <property type="match status" value="1"/>
</dbReference>
<name>A0AAW2ZPW6_9EUKA</name>
<dbReference type="PROSITE" id="PS50404">
    <property type="entry name" value="GST_NTER"/>
    <property type="match status" value="1"/>
</dbReference>
<accession>A0AAW2ZPW6</accession>
<dbReference type="EMBL" id="JAOPGA020001884">
    <property type="protein sequence ID" value="KAL0491898.1"/>
    <property type="molecule type" value="Genomic_DNA"/>
</dbReference>
<keyword evidence="3" id="KW-1185">Reference proteome</keyword>
<dbReference type="InterPro" id="IPR058268">
    <property type="entry name" value="DUF7962"/>
</dbReference>